<accession>A0A392P3R7</accession>
<name>A0A392P3R7_9FABA</name>
<keyword evidence="2" id="KW-1185">Reference proteome</keyword>
<protein>
    <submittedName>
        <fullName evidence="1">Uncharacterized protein</fullName>
    </submittedName>
</protein>
<comment type="caution">
    <text evidence="1">The sequence shown here is derived from an EMBL/GenBank/DDBJ whole genome shotgun (WGS) entry which is preliminary data.</text>
</comment>
<proteinExistence type="predicted"/>
<organism evidence="1 2">
    <name type="scientific">Trifolium medium</name>
    <dbReference type="NCBI Taxonomy" id="97028"/>
    <lineage>
        <taxon>Eukaryota</taxon>
        <taxon>Viridiplantae</taxon>
        <taxon>Streptophyta</taxon>
        <taxon>Embryophyta</taxon>
        <taxon>Tracheophyta</taxon>
        <taxon>Spermatophyta</taxon>
        <taxon>Magnoliopsida</taxon>
        <taxon>eudicotyledons</taxon>
        <taxon>Gunneridae</taxon>
        <taxon>Pentapetalae</taxon>
        <taxon>rosids</taxon>
        <taxon>fabids</taxon>
        <taxon>Fabales</taxon>
        <taxon>Fabaceae</taxon>
        <taxon>Papilionoideae</taxon>
        <taxon>50 kb inversion clade</taxon>
        <taxon>NPAAA clade</taxon>
        <taxon>Hologalegina</taxon>
        <taxon>IRL clade</taxon>
        <taxon>Trifolieae</taxon>
        <taxon>Trifolium</taxon>
    </lineage>
</organism>
<evidence type="ECO:0000313" key="2">
    <source>
        <dbReference type="Proteomes" id="UP000265520"/>
    </source>
</evidence>
<feature type="non-terminal residue" evidence="1">
    <location>
        <position position="1"/>
    </location>
</feature>
<reference evidence="1 2" key="1">
    <citation type="journal article" date="2018" name="Front. Plant Sci.">
        <title>Red Clover (Trifolium pratense) and Zigzag Clover (T. medium) - A Picture of Genomic Similarities and Differences.</title>
        <authorList>
            <person name="Dluhosova J."/>
            <person name="Istvanek J."/>
            <person name="Nedelnik J."/>
            <person name="Repkova J."/>
        </authorList>
    </citation>
    <scope>NUCLEOTIDE SEQUENCE [LARGE SCALE GENOMIC DNA]</scope>
    <source>
        <strain evidence="2">cv. 10/8</strain>
        <tissue evidence="1">Leaf</tissue>
    </source>
</reference>
<dbReference type="Proteomes" id="UP000265520">
    <property type="component" value="Unassembled WGS sequence"/>
</dbReference>
<dbReference type="EMBL" id="LXQA010061660">
    <property type="protein sequence ID" value="MCI06384.1"/>
    <property type="molecule type" value="Genomic_DNA"/>
</dbReference>
<dbReference type="AlphaFoldDB" id="A0A392P3R7"/>
<sequence length="56" mass="6144">IMLLLLAVGFRFGFCALPWLFFAPLSDGGSLFELRLLFGLGDVVSVVAHATRFNVE</sequence>
<evidence type="ECO:0000313" key="1">
    <source>
        <dbReference type="EMBL" id="MCI06384.1"/>
    </source>
</evidence>